<accession>A0A8B6HJU9</accession>
<dbReference type="Proteomes" id="UP000596742">
    <property type="component" value="Unassembled WGS sequence"/>
</dbReference>
<organism evidence="2 3">
    <name type="scientific">Mytilus galloprovincialis</name>
    <name type="common">Mediterranean mussel</name>
    <dbReference type="NCBI Taxonomy" id="29158"/>
    <lineage>
        <taxon>Eukaryota</taxon>
        <taxon>Metazoa</taxon>
        <taxon>Spiralia</taxon>
        <taxon>Lophotrochozoa</taxon>
        <taxon>Mollusca</taxon>
        <taxon>Bivalvia</taxon>
        <taxon>Autobranchia</taxon>
        <taxon>Pteriomorphia</taxon>
        <taxon>Mytilida</taxon>
        <taxon>Mytiloidea</taxon>
        <taxon>Mytilidae</taxon>
        <taxon>Mytilinae</taxon>
        <taxon>Mytilus</taxon>
    </lineage>
</organism>
<evidence type="ECO:0000256" key="1">
    <source>
        <dbReference type="SAM" id="MobiDB-lite"/>
    </source>
</evidence>
<evidence type="ECO:0000313" key="3">
    <source>
        <dbReference type="Proteomes" id="UP000596742"/>
    </source>
</evidence>
<proteinExistence type="predicted"/>
<keyword evidence="3" id="KW-1185">Reference proteome</keyword>
<evidence type="ECO:0000313" key="2">
    <source>
        <dbReference type="EMBL" id="VDI79800.1"/>
    </source>
</evidence>
<dbReference type="EMBL" id="UYJE01010115">
    <property type="protein sequence ID" value="VDI79800.1"/>
    <property type="molecule type" value="Genomic_DNA"/>
</dbReference>
<feature type="region of interest" description="Disordered" evidence="1">
    <location>
        <begin position="1"/>
        <end position="84"/>
    </location>
</feature>
<comment type="caution">
    <text evidence="2">The sequence shown here is derived from an EMBL/GenBank/DDBJ whole genome shotgun (WGS) entry which is preliminary data.</text>
</comment>
<dbReference type="AlphaFoldDB" id="A0A8B6HJU9"/>
<feature type="compositionally biased region" description="Basic and acidic residues" evidence="1">
    <location>
        <begin position="1"/>
        <end position="10"/>
    </location>
</feature>
<protein>
    <submittedName>
        <fullName evidence="2">Uncharacterized protein</fullName>
    </submittedName>
</protein>
<reference evidence="2" key="1">
    <citation type="submission" date="2018-11" db="EMBL/GenBank/DDBJ databases">
        <authorList>
            <person name="Alioto T."/>
            <person name="Alioto T."/>
        </authorList>
    </citation>
    <scope>NUCLEOTIDE SEQUENCE</scope>
</reference>
<gene>
    <name evidence="2" type="ORF">MGAL_10B086105</name>
</gene>
<name>A0A8B6HJU9_MYTGA</name>
<feature type="compositionally biased region" description="Polar residues" evidence="1">
    <location>
        <begin position="60"/>
        <end position="69"/>
    </location>
</feature>
<sequence length="164" mass="19521">MKTRRTDKQHSPHNAIDNKTNRRTTQSTRYHRKQKEQTEHTNKQATQPILHRRKQDEQTKQTNRQTTQPILHYRKQDEQTKHTVHKTSYKSYPFPIFNKHNVNRYFCDIHADDGYRCDKHLFVYQAFLSSTLHFKQQDQIAAEGVACTFEDQIAAEGVACTFEE</sequence>